<evidence type="ECO:0000259" key="1">
    <source>
        <dbReference type="Pfam" id="PF03167"/>
    </source>
</evidence>
<name>A0A8S0Y6Q6_9GAMM</name>
<sequence>MLSKIIEKLRQGANKSGKAYLVKDLVADRKILLILESPHKDEIEHEAPLAGRSGKSVTKVLKDVLSIDEADKDMAFGRLVKAGKVKKIGLMNISNLPLQMTAYDYEAFCPELRKVLGIFETIRSNPKKRAEKPANDDINKIIDILSDDFNRRIACLDDNVIIILCGNFVQTFWKHYVKNHFPAIIEVPHPSYGNWEKSRYSRQIKNIIEIIK</sequence>
<dbReference type="InterPro" id="IPR005122">
    <property type="entry name" value="Uracil-DNA_glycosylase-like"/>
</dbReference>
<organism evidence="2 3">
    <name type="scientific">Candidatus Methylobacter favarea</name>
    <dbReference type="NCBI Taxonomy" id="2707345"/>
    <lineage>
        <taxon>Bacteria</taxon>
        <taxon>Pseudomonadati</taxon>
        <taxon>Pseudomonadota</taxon>
        <taxon>Gammaproteobacteria</taxon>
        <taxon>Methylococcales</taxon>
        <taxon>Methylococcaceae</taxon>
        <taxon>Methylobacter</taxon>
    </lineage>
</organism>
<protein>
    <recommendedName>
        <fullName evidence="1">Uracil-DNA glycosylase-like domain-containing protein</fullName>
    </recommendedName>
</protein>
<proteinExistence type="predicted"/>
<accession>A0A8S0Y6Q6</accession>
<gene>
    <name evidence="2" type="ORF">METHB2_520026</name>
</gene>
<dbReference type="InterPro" id="IPR036895">
    <property type="entry name" value="Uracil-DNA_glycosylase-like_sf"/>
</dbReference>
<keyword evidence="3" id="KW-1185">Reference proteome</keyword>
<dbReference type="Proteomes" id="UP000494216">
    <property type="component" value="Unassembled WGS sequence"/>
</dbReference>
<feature type="domain" description="Uracil-DNA glycosylase-like" evidence="1">
    <location>
        <begin position="28"/>
        <end position="199"/>
    </location>
</feature>
<reference evidence="2 3" key="1">
    <citation type="submission" date="2020-02" db="EMBL/GenBank/DDBJ databases">
        <authorList>
            <person name="Hogendoorn C."/>
        </authorList>
    </citation>
    <scope>NUCLEOTIDE SEQUENCE [LARGE SCALE GENOMIC DNA]</scope>
    <source>
        <strain evidence="2">METHB21</strain>
    </source>
</reference>
<dbReference type="Pfam" id="PF03167">
    <property type="entry name" value="UDG"/>
    <property type="match status" value="1"/>
</dbReference>
<dbReference type="EMBL" id="CADCXN010000083">
    <property type="protein sequence ID" value="CAA9891919.1"/>
    <property type="molecule type" value="Genomic_DNA"/>
</dbReference>
<dbReference type="Gene3D" id="3.40.470.10">
    <property type="entry name" value="Uracil-DNA glycosylase-like domain"/>
    <property type="match status" value="1"/>
</dbReference>
<evidence type="ECO:0000313" key="2">
    <source>
        <dbReference type="EMBL" id="CAA9891919.1"/>
    </source>
</evidence>
<dbReference type="RefSeq" id="WP_174626730.1">
    <property type="nucleotide sequence ID" value="NZ_CADCXN010000083.1"/>
</dbReference>
<dbReference type="AlphaFoldDB" id="A0A8S0Y6Q6"/>
<comment type="caution">
    <text evidence="2">The sequence shown here is derived from an EMBL/GenBank/DDBJ whole genome shotgun (WGS) entry which is preliminary data.</text>
</comment>
<evidence type="ECO:0000313" key="3">
    <source>
        <dbReference type="Proteomes" id="UP000494216"/>
    </source>
</evidence>